<keyword evidence="4" id="KW-1185">Reference proteome</keyword>
<dbReference type="RefSeq" id="XP_020128585.1">
    <property type="nucleotide sequence ID" value="XM_020275404.1"/>
</dbReference>
<dbReference type="InterPro" id="IPR051781">
    <property type="entry name" value="Metallo-dep_Hydrolase"/>
</dbReference>
<dbReference type="InterPro" id="IPR011059">
    <property type="entry name" value="Metal-dep_hydrolase_composite"/>
</dbReference>
<dbReference type="CDD" id="cd01299">
    <property type="entry name" value="Met_dep_hydrolase_A"/>
    <property type="match status" value="1"/>
</dbReference>
<evidence type="ECO:0000259" key="2">
    <source>
        <dbReference type="Pfam" id="PF01979"/>
    </source>
</evidence>
<dbReference type="OrthoDB" id="194468at2759"/>
<evidence type="ECO:0000313" key="4">
    <source>
        <dbReference type="Proteomes" id="UP000183809"/>
    </source>
</evidence>
<name>A0A1J9RXY2_9PEZI</name>
<dbReference type="SUPFAM" id="SSF51556">
    <property type="entry name" value="Metallo-dependent hydrolases"/>
    <property type="match status" value="1"/>
</dbReference>
<evidence type="ECO:0000256" key="1">
    <source>
        <dbReference type="SAM" id="MobiDB-lite"/>
    </source>
</evidence>
<reference evidence="3 4" key="1">
    <citation type="submission" date="2016-10" db="EMBL/GenBank/DDBJ databases">
        <title>Proteomics and genomics reveal pathogen-plant mechanisms compatible with a hemibiotrophic lifestyle of Diplodia corticola.</title>
        <authorList>
            <person name="Fernandes I."/>
            <person name="De Jonge R."/>
            <person name="Van De Peer Y."/>
            <person name="Devreese B."/>
            <person name="Alves A."/>
            <person name="Esteves A.C."/>
        </authorList>
    </citation>
    <scope>NUCLEOTIDE SEQUENCE [LARGE SCALE GENOMIC DNA]</scope>
    <source>
        <strain evidence="3 4">CBS 112549</strain>
    </source>
</reference>
<dbReference type="AlphaFoldDB" id="A0A1J9RXY2"/>
<dbReference type="SUPFAM" id="SSF51338">
    <property type="entry name" value="Composite domain of metallo-dependent hydrolases"/>
    <property type="match status" value="1"/>
</dbReference>
<organism evidence="3 4">
    <name type="scientific">Diplodia corticola</name>
    <dbReference type="NCBI Taxonomy" id="236234"/>
    <lineage>
        <taxon>Eukaryota</taxon>
        <taxon>Fungi</taxon>
        <taxon>Dikarya</taxon>
        <taxon>Ascomycota</taxon>
        <taxon>Pezizomycotina</taxon>
        <taxon>Dothideomycetes</taxon>
        <taxon>Dothideomycetes incertae sedis</taxon>
        <taxon>Botryosphaeriales</taxon>
        <taxon>Botryosphaeriaceae</taxon>
        <taxon>Diplodia</taxon>
    </lineage>
</organism>
<dbReference type="GeneID" id="31015665"/>
<protein>
    <submittedName>
        <fullName evidence="3">Cytosine deaminase</fullName>
    </submittedName>
</protein>
<dbReference type="EMBL" id="MNUE01000039">
    <property type="protein sequence ID" value="OJD32325.1"/>
    <property type="molecule type" value="Genomic_DNA"/>
</dbReference>
<evidence type="ECO:0000313" key="3">
    <source>
        <dbReference type="EMBL" id="OJD32325.1"/>
    </source>
</evidence>
<feature type="compositionally biased region" description="Polar residues" evidence="1">
    <location>
        <begin position="1"/>
        <end position="13"/>
    </location>
</feature>
<comment type="caution">
    <text evidence="3">The sequence shown here is derived from an EMBL/GenBank/DDBJ whole genome shotgun (WGS) entry which is preliminary data.</text>
</comment>
<dbReference type="InterPro" id="IPR057744">
    <property type="entry name" value="OTAase-like"/>
</dbReference>
<feature type="region of interest" description="Disordered" evidence="1">
    <location>
        <begin position="1"/>
        <end position="25"/>
    </location>
</feature>
<dbReference type="PANTHER" id="PTHR43135:SF3">
    <property type="entry name" value="ALPHA-D-RIBOSE 1-METHYLPHOSPHONATE 5-TRIPHOSPHATE DIPHOSPHATASE"/>
    <property type="match status" value="1"/>
</dbReference>
<dbReference type="GO" id="GO:0016810">
    <property type="term" value="F:hydrolase activity, acting on carbon-nitrogen (but not peptide) bonds"/>
    <property type="evidence" value="ECO:0007669"/>
    <property type="project" value="InterPro"/>
</dbReference>
<dbReference type="Proteomes" id="UP000183809">
    <property type="component" value="Unassembled WGS sequence"/>
</dbReference>
<dbReference type="InterPro" id="IPR006680">
    <property type="entry name" value="Amidohydro-rel"/>
</dbReference>
<dbReference type="Pfam" id="PF01979">
    <property type="entry name" value="Amidohydro_1"/>
    <property type="match status" value="1"/>
</dbReference>
<dbReference type="STRING" id="236234.A0A1J9RXY2"/>
<dbReference type="PANTHER" id="PTHR43135">
    <property type="entry name" value="ALPHA-D-RIBOSE 1-METHYLPHOSPHONATE 5-TRIPHOSPHATE DIPHOSPHATASE"/>
    <property type="match status" value="1"/>
</dbReference>
<dbReference type="Gene3D" id="2.30.40.10">
    <property type="entry name" value="Urease, subunit C, domain 1"/>
    <property type="match status" value="1"/>
</dbReference>
<proteinExistence type="predicted"/>
<accession>A0A1J9RXY2</accession>
<feature type="domain" description="Amidohydrolase-related" evidence="2">
    <location>
        <begin position="86"/>
        <end position="432"/>
    </location>
</feature>
<gene>
    <name evidence="3" type="ORF">BKCO1_3900090</name>
</gene>
<dbReference type="Gene3D" id="3.20.20.140">
    <property type="entry name" value="Metal-dependent hydrolases"/>
    <property type="match status" value="1"/>
</dbReference>
<sequence>MPQPNEHNMTNSYRLDPADIELSNRKPEDPEKILFKNVIIIDSTGRDPYLGHVLIEGERISKVGDLEPSVEGESMLVIDGKGKKTLMSGLCDSHTHLSYPNAATLDQLTGLQPEEHVLHTAHSAKTYLDCGYTMCFGAASARPRLDLSVKGAIKTGMIPGPRTLANGQEIAKPSGALVPGITRYADGVDEMRKAVSELVALGVDNVKLSMSGDDITPDLPSEETYFTLEETRAAVEVAHAHGKRVCTHARSAASVKMCCEAGVDVIYHADFVDAEGLDMLEAQKDRVFVAPAMNLPLLTCTGEAAAFGFSAELAEKKGLLHQINACCKGMTEMRKRGIRVLPGGDFGFAWAPHGTYSRDLANFVNLFGYTPMEAIISATAWGGEIMGHAAELGKLRPGYYADVILVDGNPVEDISILQDTNRIHAIVINGHIHKHIDPPAERKYASMPVVTRSASGGYKVSRAGTEPGSSEAMNGLMDKMSLGTGAVVEVA</sequence>
<dbReference type="InterPro" id="IPR032466">
    <property type="entry name" value="Metal_Hydrolase"/>
</dbReference>